<feature type="binding site" evidence="1">
    <location>
        <position position="119"/>
    </location>
    <ligand>
        <name>Mn(2+)</name>
        <dbReference type="ChEBI" id="CHEBI:29035"/>
        <label>2</label>
    </ligand>
</feature>
<organism evidence="3 4">
    <name type="scientific">Microbacterium mangrovi</name>
    <dbReference type="NCBI Taxonomy" id="1348253"/>
    <lineage>
        <taxon>Bacteria</taxon>
        <taxon>Bacillati</taxon>
        <taxon>Actinomycetota</taxon>
        <taxon>Actinomycetes</taxon>
        <taxon>Micrococcales</taxon>
        <taxon>Microbacteriaceae</taxon>
        <taxon>Microbacterium</taxon>
    </lineage>
</organism>
<dbReference type="GO" id="GO:0046872">
    <property type="term" value="F:metal ion binding"/>
    <property type="evidence" value="ECO:0007669"/>
    <property type="project" value="UniProtKB-KW"/>
</dbReference>
<dbReference type="InterPro" id="IPR002933">
    <property type="entry name" value="Peptidase_M20"/>
</dbReference>
<dbReference type="InterPro" id="IPR036264">
    <property type="entry name" value="Bact_exopeptidase_dim_dom"/>
</dbReference>
<feature type="domain" description="Peptidase M20 dimerisation" evidence="2">
    <location>
        <begin position="203"/>
        <end position="284"/>
    </location>
</feature>
<dbReference type="RefSeq" id="WP_039394188.1">
    <property type="nucleotide sequence ID" value="NZ_JTDK01000001.1"/>
</dbReference>
<dbReference type="PANTHER" id="PTHR11014">
    <property type="entry name" value="PEPTIDASE M20 FAMILY MEMBER"/>
    <property type="match status" value="1"/>
</dbReference>
<evidence type="ECO:0000313" key="4">
    <source>
        <dbReference type="Proteomes" id="UP000031030"/>
    </source>
</evidence>
<dbReference type="Gene3D" id="3.30.70.360">
    <property type="match status" value="1"/>
</dbReference>
<keyword evidence="1" id="KW-0464">Manganese</keyword>
<dbReference type="InterPro" id="IPR017439">
    <property type="entry name" value="Amidohydrolase"/>
</dbReference>
<feature type="binding site" evidence="1">
    <location>
        <position position="153"/>
    </location>
    <ligand>
        <name>Mn(2+)</name>
        <dbReference type="ChEBI" id="CHEBI:29035"/>
        <label>2</label>
    </ligand>
</feature>
<dbReference type="STRING" id="1348253.LK09_00485"/>
<dbReference type="Gene3D" id="3.40.630.10">
    <property type="entry name" value="Zn peptidases"/>
    <property type="match status" value="1"/>
</dbReference>
<feature type="binding site" evidence="1">
    <location>
        <position position="395"/>
    </location>
    <ligand>
        <name>Mn(2+)</name>
        <dbReference type="ChEBI" id="CHEBI:29035"/>
        <label>2</label>
    </ligand>
</feature>
<keyword evidence="4" id="KW-1185">Reference proteome</keyword>
<keyword evidence="3" id="KW-0378">Hydrolase</keyword>
<comment type="caution">
    <text evidence="3">The sequence shown here is derived from an EMBL/GenBank/DDBJ whole genome shotgun (WGS) entry which is preliminary data.</text>
</comment>
<dbReference type="NCBIfam" id="TIGR01891">
    <property type="entry name" value="amidohydrolases"/>
    <property type="match status" value="1"/>
</dbReference>
<feature type="binding site" evidence="1">
    <location>
        <position position="180"/>
    </location>
    <ligand>
        <name>Mn(2+)</name>
        <dbReference type="ChEBI" id="CHEBI:29035"/>
        <label>2</label>
    </ligand>
</feature>
<evidence type="ECO:0000313" key="3">
    <source>
        <dbReference type="EMBL" id="KHK99854.1"/>
    </source>
</evidence>
<dbReference type="AlphaFoldDB" id="A0A0B2A9M7"/>
<reference evidence="3 4" key="1">
    <citation type="submission" date="2014-11" db="EMBL/GenBank/DDBJ databases">
        <title>Genome sequence of Microbacterium mangrovi MUSC 115(T).</title>
        <authorList>
            <person name="Lee L.-H."/>
        </authorList>
    </citation>
    <scope>NUCLEOTIDE SEQUENCE [LARGE SCALE GENOMIC DNA]</scope>
    <source>
        <strain evidence="3 4">MUSC 115</strain>
    </source>
</reference>
<dbReference type="PIRSF" id="PIRSF005962">
    <property type="entry name" value="Pept_M20D_amidohydro"/>
    <property type="match status" value="1"/>
</dbReference>
<sequence>MPLTPAAVAAIDAAIDAQNDANVELFVDLHRHPELGFMEERTAAIAAVRLRELGYTVTTGIGGTGLAAVLENGAGPTVMYRADMDANAVAEASGRPYASTVRVTRLDGTESPVAHQCGHDAHVTWMLAMAQFLAENRSLWAGTAVLVGQPAEEVIAGAKAMVDGGLYDVIPVPDQFIGFHTVPLPVGTVMACGGVLMAGTDQLDVRLLGHGGHGSTPHLTQDPVVMAGQAIVQYQSVVGRMIDPAATAVLTVGAVQAGADNNVIPDEALLKLNLRWFDPAVRERMLRGIHDITDGIARTYGVTEDRMPEYTMKGGSTPLVNDPDLATRLADALADVLGEDSIVRSVPPFTGSEDVHLLKGPHDDIEFTYMMIGVADPEVFATAVAAGKQFPYGPHSPEFYVDLAAIPAGAKVACYAMLELLGV</sequence>
<feature type="binding site" evidence="1">
    <location>
        <position position="117"/>
    </location>
    <ligand>
        <name>Mn(2+)</name>
        <dbReference type="ChEBI" id="CHEBI:29035"/>
        <label>2</label>
    </ligand>
</feature>
<dbReference type="OrthoDB" id="9777385at2"/>
<evidence type="ECO:0000256" key="1">
    <source>
        <dbReference type="PIRSR" id="PIRSR005962-1"/>
    </source>
</evidence>
<dbReference type="GO" id="GO:0016787">
    <property type="term" value="F:hydrolase activity"/>
    <property type="evidence" value="ECO:0007669"/>
    <property type="project" value="UniProtKB-KW"/>
</dbReference>
<dbReference type="InterPro" id="IPR011650">
    <property type="entry name" value="Peptidase_M20_dimer"/>
</dbReference>
<evidence type="ECO:0000259" key="2">
    <source>
        <dbReference type="Pfam" id="PF07687"/>
    </source>
</evidence>
<dbReference type="Pfam" id="PF01546">
    <property type="entry name" value="Peptidase_M20"/>
    <property type="match status" value="1"/>
</dbReference>
<dbReference type="SUPFAM" id="SSF53187">
    <property type="entry name" value="Zn-dependent exopeptidases"/>
    <property type="match status" value="1"/>
</dbReference>
<proteinExistence type="predicted"/>
<dbReference type="PANTHER" id="PTHR11014:SF63">
    <property type="entry name" value="METALLOPEPTIDASE, PUTATIVE (AFU_ORTHOLOGUE AFUA_6G09600)-RELATED"/>
    <property type="match status" value="1"/>
</dbReference>
<comment type="cofactor">
    <cofactor evidence="1">
        <name>Mn(2+)</name>
        <dbReference type="ChEBI" id="CHEBI:29035"/>
    </cofactor>
    <text evidence="1">The Mn(2+) ion enhances activity.</text>
</comment>
<dbReference type="Pfam" id="PF07687">
    <property type="entry name" value="M20_dimer"/>
    <property type="match status" value="1"/>
</dbReference>
<dbReference type="SUPFAM" id="SSF55031">
    <property type="entry name" value="Bacterial exopeptidase dimerisation domain"/>
    <property type="match status" value="1"/>
</dbReference>
<name>A0A0B2A9M7_9MICO</name>
<dbReference type="EMBL" id="JTDK01000001">
    <property type="protein sequence ID" value="KHK99854.1"/>
    <property type="molecule type" value="Genomic_DNA"/>
</dbReference>
<protein>
    <submittedName>
        <fullName evidence="3">Amidohydrolase</fullName>
    </submittedName>
</protein>
<dbReference type="Proteomes" id="UP000031030">
    <property type="component" value="Unassembled WGS sequence"/>
</dbReference>
<keyword evidence="1" id="KW-0479">Metal-binding</keyword>
<accession>A0A0B2A9M7</accession>
<gene>
    <name evidence="3" type="ORF">LK09_00485</name>
</gene>